<protein>
    <submittedName>
        <fullName evidence="8">Serine/threonine protein kinase</fullName>
    </submittedName>
</protein>
<dbReference type="GO" id="GO:0005524">
    <property type="term" value="F:ATP binding"/>
    <property type="evidence" value="ECO:0007669"/>
    <property type="project" value="UniProtKB-UniRule"/>
</dbReference>
<evidence type="ECO:0000313" key="9">
    <source>
        <dbReference type="Proteomes" id="UP000010798"/>
    </source>
</evidence>
<name>L0DNG7_SINAD</name>
<dbReference type="HOGENOM" id="CLU_337955_0_0_0"/>
<dbReference type="CDD" id="cd14014">
    <property type="entry name" value="STKc_PknB_like"/>
    <property type="match status" value="1"/>
</dbReference>
<dbReference type="SUPFAM" id="SSF56112">
    <property type="entry name" value="Protein kinase-like (PK-like)"/>
    <property type="match status" value="1"/>
</dbReference>
<proteinExistence type="predicted"/>
<dbReference type="PROSITE" id="PS00107">
    <property type="entry name" value="PROTEIN_KINASE_ATP"/>
    <property type="match status" value="1"/>
</dbReference>
<dbReference type="OrthoDB" id="6111975at2"/>
<evidence type="ECO:0000313" key="8">
    <source>
        <dbReference type="EMBL" id="AGA30373.1"/>
    </source>
</evidence>
<dbReference type="InterPro" id="IPR042095">
    <property type="entry name" value="SUMF_sf"/>
</dbReference>
<dbReference type="Gene3D" id="3.90.1580.10">
    <property type="entry name" value="paralog of FGE (formylglycine-generating enzyme)"/>
    <property type="match status" value="1"/>
</dbReference>
<dbReference type="Gene3D" id="3.30.200.20">
    <property type="entry name" value="Phosphorylase Kinase, domain 1"/>
    <property type="match status" value="1"/>
</dbReference>
<feature type="region of interest" description="Disordered" evidence="6">
    <location>
        <begin position="1"/>
        <end position="85"/>
    </location>
</feature>
<feature type="region of interest" description="Disordered" evidence="6">
    <location>
        <begin position="379"/>
        <end position="422"/>
    </location>
</feature>
<dbReference type="InterPro" id="IPR005532">
    <property type="entry name" value="SUMF_dom"/>
</dbReference>
<dbReference type="Gene3D" id="1.10.510.10">
    <property type="entry name" value="Transferase(Phosphotransferase) domain 1"/>
    <property type="match status" value="1"/>
</dbReference>
<gene>
    <name evidence="8" type="ordered locus">Sinac_6286</name>
</gene>
<dbReference type="EMBL" id="CP003364">
    <property type="protein sequence ID" value="AGA30373.1"/>
    <property type="molecule type" value="Genomic_DNA"/>
</dbReference>
<dbReference type="SMART" id="SM00220">
    <property type="entry name" value="S_TKc"/>
    <property type="match status" value="1"/>
</dbReference>
<evidence type="ECO:0000256" key="5">
    <source>
        <dbReference type="PROSITE-ProRule" id="PRU10141"/>
    </source>
</evidence>
<dbReference type="eggNOG" id="COG1262">
    <property type="taxonomic scope" value="Bacteria"/>
</dbReference>
<dbReference type="PROSITE" id="PS00108">
    <property type="entry name" value="PROTEIN_KINASE_ST"/>
    <property type="match status" value="1"/>
</dbReference>
<evidence type="ECO:0000259" key="7">
    <source>
        <dbReference type="PROSITE" id="PS50011"/>
    </source>
</evidence>
<dbReference type="GO" id="GO:0004674">
    <property type="term" value="F:protein serine/threonine kinase activity"/>
    <property type="evidence" value="ECO:0007669"/>
    <property type="project" value="UniProtKB-KW"/>
</dbReference>
<evidence type="ECO:0000256" key="4">
    <source>
        <dbReference type="ARBA" id="ARBA00022840"/>
    </source>
</evidence>
<keyword evidence="4 5" id="KW-0067">ATP-binding</keyword>
<feature type="binding site" evidence="5">
    <location>
        <position position="129"/>
    </location>
    <ligand>
        <name>ATP</name>
        <dbReference type="ChEBI" id="CHEBI:30616"/>
    </ligand>
</feature>
<evidence type="ECO:0000256" key="3">
    <source>
        <dbReference type="ARBA" id="ARBA00022777"/>
    </source>
</evidence>
<dbReference type="KEGG" id="saci:Sinac_6286"/>
<dbReference type="PROSITE" id="PS50011">
    <property type="entry name" value="PROTEIN_KINASE_DOM"/>
    <property type="match status" value="1"/>
</dbReference>
<dbReference type="Pfam" id="PF03781">
    <property type="entry name" value="FGE-sulfatase"/>
    <property type="match status" value="1"/>
</dbReference>
<accession>L0DNG7</accession>
<feature type="region of interest" description="Disordered" evidence="6">
    <location>
        <begin position="434"/>
        <end position="463"/>
    </location>
</feature>
<dbReference type="PANTHER" id="PTHR43289">
    <property type="entry name" value="MITOGEN-ACTIVATED PROTEIN KINASE KINASE KINASE 20-RELATED"/>
    <property type="match status" value="1"/>
</dbReference>
<keyword evidence="2 5" id="KW-0547">Nucleotide-binding</keyword>
<organism evidence="8 9">
    <name type="scientific">Singulisphaera acidiphila (strain ATCC BAA-1392 / DSM 18658 / VKM B-2454 / MOB10)</name>
    <dbReference type="NCBI Taxonomy" id="886293"/>
    <lineage>
        <taxon>Bacteria</taxon>
        <taxon>Pseudomonadati</taxon>
        <taxon>Planctomycetota</taxon>
        <taxon>Planctomycetia</taxon>
        <taxon>Isosphaerales</taxon>
        <taxon>Isosphaeraceae</taxon>
        <taxon>Singulisphaera</taxon>
    </lineage>
</organism>
<keyword evidence="9" id="KW-1185">Reference proteome</keyword>
<dbReference type="InterPro" id="IPR011009">
    <property type="entry name" value="Kinase-like_dom_sf"/>
</dbReference>
<dbReference type="InterPro" id="IPR016187">
    <property type="entry name" value="CTDL_fold"/>
</dbReference>
<dbReference type="PANTHER" id="PTHR43289:SF6">
    <property type="entry name" value="SERINE_THREONINE-PROTEIN KINASE NEKL-3"/>
    <property type="match status" value="1"/>
</dbReference>
<dbReference type="InterPro" id="IPR000719">
    <property type="entry name" value="Prot_kinase_dom"/>
</dbReference>
<dbReference type="SUPFAM" id="SSF56436">
    <property type="entry name" value="C-type lectin-like"/>
    <property type="match status" value="1"/>
</dbReference>
<dbReference type="InterPro" id="IPR017441">
    <property type="entry name" value="Protein_kinase_ATP_BS"/>
</dbReference>
<evidence type="ECO:0000256" key="2">
    <source>
        <dbReference type="ARBA" id="ARBA00022741"/>
    </source>
</evidence>
<evidence type="ECO:0000256" key="6">
    <source>
        <dbReference type="SAM" id="MobiDB-lite"/>
    </source>
</evidence>
<dbReference type="Proteomes" id="UP000010798">
    <property type="component" value="Chromosome"/>
</dbReference>
<feature type="domain" description="Protein kinase" evidence="7">
    <location>
        <begin position="100"/>
        <end position="371"/>
    </location>
</feature>
<dbReference type="AlphaFoldDB" id="L0DNG7"/>
<dbReference type="STRING" id="886293.Sinac_6286"/>
<dbReference type="eggNOG" id="COG0515">
    <property type="taxonomic scope" value="Bacteria"/>
</dbReference>
<evidence type="ECO:0000256" key="1">
    <source>
        <dbReference type="ARBA" id="ARBA00022679"/>
    </source>
</evidence>
<keyword evidence="8" id="KW-0723">Serine/threonine-protein kinase</keyword>
<dbReference type="InterPro" id="IPR008271">
    <property type="entry name" value="Ser/Thr_kinase_AS"/>
</dbReference>
<dbReference type="RefSeq" id="WP_015249459.1">
    <property type="nucleotide sequence ID" value="NC_019892.1"/>
</dbReference>
<dbReference type="Pfam" id="PF00069">
    <property type="entry name" value="Pkinase"/>
    <property type="match status" value="1"/>
</dbReference>
<feature type="compositionally biased region" description="Low complexity" evidence="6">
    <location>
        <begin position="60"/>
        <end position="75"/>
    </location>
</feature>
<sequence length="797" mass="87603">MTQGPSHPDEKPENESQGSTQAGPFGTWAEAAGPEPTSPPRASFMPLEGTMPAFGSLSGSESQPFPSSEQPFPSSDMESSDESIGVQGTLQPGQVLFGRYLAEKLLGEGGMGTVWLVKHLELDTLRALKLIVSGIAFDPQAQARFKREARVMARLSHPHAVVVHDARMARDAAFIEMEYIRGQSLNKAMPPGVPMPLDWIARILEQLCDVLEEAHLQKIVHRDLKPANLMLLEGRPVGREQLKVLDFGIAKILEADSDTADVHTHTGSFLGSAPYTSPEQASGGAIDGRSDIYSVGIILYEMMTGHRPFTGPITRLIYDHLYTVPPPFTERNPECHVPAEVEGVVLRCLAKNPDERPQTALELFEQFHAALPAEYLEEGPHSPFQAEHDPSLPLPTRRTSTTPKKRPIDPSGEARTQALTEDAERVPYQYPNLPSPPTQGYGIPTPAKPSAGLDSTDWGHPGIAKETLDPGRLRRGRLLRMFLIVTVLSGLGLAAFAFLPRRSVPVPPPSLPKGYATAEGATIVNGHPSLLIRQSDRTKFILIEGGKFKMGNDGFDSSAGPSDEDQPAHTVALSDFFMQENEVTNGEMEAYFTATHVNVADRPKRWETARERIERNGNDSKLYPATGITHGLAEKYATWVGGRLPTEAEWEYAARSRGKPIPYVWGTEPKPSLTMANVDSIGQLGPIPTSMAGHFKKDRTDQGIADMTGNVREWCRDVWTPYLVSPEPLNNPVITTVPKKGLPEYVIRGGSFAVWSDRIRTTRPRRPDKDDLTTTELAEDHTAEDLGFRVVIDWPKH</sequence>
<keyword evidence="3 8" id="KW-0418">Kinase</keyword>
<reference evidence="8 9" key="1">
    <citation type="submission" date="2012-02" db="EMBL/GenBank/DDBJ databases">
        <title>Complete sequence of chromosome of Singulisphaera acidiphila DSM 18658.</title>
        <authorList>
            <consortium name="US DOE Joint Genome Institute (JGI-PGF)"/>
            <person name="Lucas S."/>
            <person name="Copeland A."/>
            <person name="Lapidus A."/>
            <person name="Glavina del Rio T."/>
            <person name="Dalin E."/>
            <person name="Tice H."/>
            <person name="Bruce D."/>
            <person name="Goodwin L."/>
            <person name="Pitluck S."/>
            <person name="Peters L."/>
            <person name="Ovchinnikova G."/>
            <person name="Chertkov O."/>
            <person name="Kyrpides N."/>
            <person name="Mavromatis K."/>
            <person name="Ivanova N."/>
            <person name="Brettin T."/>
            <person name="Detter J.C."/>
            <person name="Han C."/>
            <person name="Larimer F."/>
            <person name="Land M."/>
            <person name="Hauser L."/>
            <person name="Markowitz V."/>
            <person name="Cheng J.-F."/>
            <person name="Hugenholtz P."/>
            <person name="Woyke T."/>
            <person name="Wu D."/>
            <person name="Tindall B."/>
            <person name="Pomrenke H."/>
            <person name="Brambilla E."/>
            <person name="Klenk H.-P."/>
            <person name="Eisen J.A."/>
        </authorList>
    </citation>
    <scope>NUCLEOTIDE SEQUENCE [LARGE SCALE GENOMIC DNA]</scope>
    <source>
        <strain evidence="9">ATCC BAA-1392 / DSM 18658 / VKM B-2454 / MOB10</strain>
    </source>
</reference>
<keyword evidence="1" id="KW-0808">Transferase</keyword>